<feature type="domain" description="SAF" evidence="2">
    <location>
        <begin position="39"/>
        <end position="101"/>
    </location>
</feature>
<dbReference type="Proteomes" id="UP000030403">
    <property type="component" value="Unassembled WGS sequence"/>
</dbReference>
<dbReference type="RefSeq" id="WP_051255211.1">
    <property type="nucleotide sequence ID" value="NZ_AVPF01000113.1"/>
</dbReference>
<dbReference type="SMART" id="SM00858">
    <property type="entry name" value="SAF"/>
    <property type="match status" value="1"/>
</dbReference>
<reference evidence="3 4" key="1">
    <citation type="submission" date="2013-08" db="EMBL/GenBank/DDBJ databases">
        <authorList>
            <person name="Huang J."/>
            <person name="Wang G."/>
        </authorList>
    </citation>
    <scope>NUCLEOTIDE SEQUENCE [LARGE SCALE GENOMIC DNA]</scope>
    <source>
        <strain evidence="3 4">BH030004</strain>
    </source>
</reference>
<dbReference type="Pfam" id="PF16976">
    <property type="entry name" value="RcpC"/>
    <property type="match status" value="1"/>
</dbReference>
<gene>
    <name evidence="3" type="ORF">N783_03885</name>
</gene>
<evidence type="ECO:0000313" key="3">
    <source>
        <dbReference type="EMBL" id="KGX83391.1"/>
    </source>
</evidence>
<keyword evidence="1" id="KW-1133">Transmembrane helix</keyword>
<feature type="transmembrane region" description="Helical" evidence="1">
    <location>
        <begin position="6"/>
        <end position="24"/>
    </location>
</feature>
<dbReference type="OrthoDB" id="1757906at2"/>
<dbReference type="Pfam" id="PF08666">
    <property type="entry name" value="SAF"/>
    <property type="match status" value="1"/>
</dbReference>
<keyword evidence="4" id="KW-1185">Reference proteome</keyword>
<evidence type="ECO:0000313" key="4">
    <source>
        <dbReference type="Proteomes" id="UP000030403"/>
    </source>
</evidence>
<dbReference type="EMBL" id="AVPF01000113">
    <property type="protein sequence ID" value="KGX83391.1"/>
    <property type="molecule type" value="Genomic_DNA"/>
</dbReference>
<proteinExistence type="predicted"/>
<dbReference type="NCBIfam" id="TIGR03177">
    <property type="entry name" value="pilus_cpaB"/>
    <property type="match status" value="1"/>
</dbReference>
<dbReference type="Gene3D" id="3.90.1210.10">
    <property type="entry name" value="Antifreeze-like/N-acetylneuraminic acid synthase C-terminal domain"/>
    <property type="match status" value="1"/>
</dbReference>
<dbReference type="InterPro" id="IPR017592">
    <property type="entry name" value="Pilus_assmbl_Flp-typ_CpaB"/>
</dbReference>
<sequence length="230" mass="25602">MKGKVMMTLALIMGIMTTYLFYQYTKDIQVTKAKQGNMVEVVVAKEAIGKNQRIDKDDLEIVSKPEGGLHASALQKTDGIQGQYATAAIAQGEPILSHRLQTKKEEELIVAKKVSQGKRALSLGVNMVQSVSNLIEPEDYVDVYVSIAKKENGETKVETDLIEQKARVLAIGRKLVESNSKEDYVEYSSITIEVEPHEVAKIVKASEEGNIHMALRSRLKEEVEPKEKEN</sequence>
<comment type="caution">
    <text evidence="3">The sequence shown here is derived from an EMBL/GenBank/DDBJ whole genome shotgun (WGS) entry which is preliminary data.</text>
</comment>
<evidence type="ECO:0000259" key="2">
    <source>
        <dbReference type="SMART" id="SM00858"/>
    </source>
</evidence>
<dbReference type="eggNOG" id="COG3745">
    <property type="taxonomic scope" value="Bacteria"/>
</dbReference>
<keyword evidence="1" id="KW-0812">Transmembrane</keyword>
<name>A0A0A5FRI5_9BACI</name>
<accession>A0A0A5FRI5</accession>
<dbReference type="AlphaFoldDB" id="A0A0A5FRI5"/>
<keyword evidence="1" id="KW-0472">Membrane</keyword>
<dbReference type="InterPro" id="IPR031571">
    <property type="entry name" value="RcpC_dom"/>
</dbReference>
<organism evidence="3 4">
    <name type="scientific">Pontibacillus marinus BH030004 = DSM 16465</name>
    <dbReference type="NCBI Taxonomy" id="1385511"/>
    <lineage>
        <taxon>Bacteria</taxon>
        <taxon>Bacillati</taxon>
        <taxon>Bacillota</taxon>
        <taxon>Bacilli</taxon>
        <taxon>Bacillales</taxon>
        <taxon>Bacillaceae</taxon>
        <taxon>Pontibacillus</taxon>
    </lineage>
</organism>
<dbReference type="CDD" id="cd11614">
    <property type="entry name" value="SAF_CpaB_FlgA_like"/>
    <property type="match status" value="1"/>
</dbReference>
<protein>
    <recommendedName>
        <fullName evidence="2">SAF domain-containing protein</fullName>
    </recommendedName>
</protein>
<evidence type="ECO:0000256" key="1">
    <source>
        <dbReference type="SAM" id="Phobius"/>
    </source>
</evidence>
<dbReference type="InterPro" id="IPR013974">
    <property type="entry name" value="SAF"/>
</dbReference>
<dbReference type="STRING" id="1385511.GCA_000425225_00705"/>